<organismHost>
    <name type="scientific">Macaca mulatta</name>
    <name type="common">Rhesus macaque</name>
    <dbReference type="NCBI Taxonomy" id="9544"/>
</organismHost>
<dbReference type="EMBL" id="DQ120516">
    <property type="protein sequence ID" value="AAZ80511.1"/>
    <property type="molecule type" value="Genomic_DNA"/>
</dbReference>
<evidence type="ECO:0000313" key="1">
    <source>
        <dbReference type="EMBL" id="AAZ80511.1"/>
    </source>
</evidence>
<accession>Q2FAV9</accession>
<sequence length="104" mass="11958">MFVICKVVLQINVVMFKHCDMRVVFVRLSVLFGKRCGLIIHNVTFVLGHTVVLTRYAAHSPKLFIVLLSTSFRMTELSHVTVWFLIRRETLSPQGLNVKIMNVV</sequence>
<reference evidence="1 2" key="1">
    <citation type="journal article" date="2006" name="J. Virol.">
        <title>Genomic sequence of rhesus cytomegalovirus 180.92: insights into the coding potential of rhesus cytomegalovirus.</title>
        <authorList>
            <person name="Rivailler P."/>
            <person name="Kaur A."/>
            <person name="Johnson R.P."/>
            <person name="Wang F."/>
        </authorList>
    </citation>
    <scope>NUCLEOTIDE SEQUENCE [LARGE SCALE GENOMIC DNA]</scope>
    <source>
        <strain evidence="1">CMV 180.92</strain>
    </source>
</reference>
<dbReference type="Proteomes" id="UP000115582">
    <property type="component" value="Segment"/>
</dbReference>
<organism evidence="1 2">
    <name type="scientific">Rhesus cytomegalovirus (strain 68-1)</name>
    <name type="common">RhCMV</name>
    <dbReference type="NCBI Taxonomy" id="47929"/>
    <lineage>
        <taxon>Viruses</taxon>
        <taxon>Duplodnaviria</taxon>
        <taxon>Heunggongvirae</taxon>
        <taxon>Peploviricota</taxon>
        <taxon>Herviviricetes</taxon>
        <taxon>Herpesvirales</taxon>
        <taxon>Orthoherpesviridae</taxon>
        <taxon>Betaherpesvirinae</taxon>
        <taxon>Cytomegalovirus</taxon>
        <taxon>Cytomegalovirus macacinebeta3</taxon>
    </lineage>
</organism>
<evidence type="ECO:0000313" key="2">
    <source>
        <dbReference type="Proteomes" id="UP000115582"/>
    </source>
</evidence>
<proteinExistence type="predicted"/>
<protein>
    <submittedName>
        <fullName evidence="1">Rh13</fullName>
    </submittedName>
</protein>
<name>Q2FAV9_RHCM6</name>